<evidence type="ECO:0000256" key="6">
    <source>
        <dbReference type="ARBA" id="ARBA00023212"/>
    </source>
</evidence>
<protein>
    <recommendedName>
        <fullName evidence="9">Centrosomal protein of 78 kDa</fullName>
    </recommendedName>
</protein>
<dbReference type="PRINTS" id="PR02062">
    <property type="entry name" value="CENTROSOME78"/>
</dbReference>
<dbReference type="CTD" id="84131"/>
<evidence type="ECO:0000256" key="8">
    <source>
        <dbReference type="ARBA" id="ARBA00061070"/>
    </source>
</evidence>
<dbReference type="GeneTree" id="ENSGT00390000013287"/>
<keyword evidence="7" id="KW-0966">Cell projection</keyword>
<dbReference type="RefSeq" id="XP_031751491.1">
    <property type="nucleotide sequence ID" value="XM_031895631.1"/>
</dbReference>
<evidence type="ECO:0000256" key="10">
    <source>
        <dbReference type="SAM" id="MobiDB-lite"/>
    </source>
</evidence>
<dbReference type="Gene3D" id="3.80.10.10">
    <property type="entry name" value="Ribonuclease Inhibitor"/>
    <property type="match status" value="2"/>
</dbReference>
<dbReference type="GO" id="GO:0030317">
    <property type="term" value="P:flagellated sperm motility"/>
    <property type="evidence" value="ECO:0007669"/>
    <property type="project" value="UniProtKB-ARBA"/>
</dbReference>
<proteinExistence type="inferred from homology"/>
<reference evidence="11" key="1">
    <citation type="journal article" date="2010" name="Science">
        <title>The genome of the Western clawed frog Xenopus tropicalis.</title>
        <authorList>
            <person name="Hellsten U."/>
            <person name="Harland R.M."/>
            <person name="Gilchrist M.J."/>
            <person name="Hendrix D."/>
            <person name="Jurka J."/>
            <person name="Kapitonov V."/>
            <person name="Ovcharenko I."/>
            <person name="Putnam N.H."/>
            <person name="Shu S."/>
            <person name="Taher L."/>
            <person name="Blitz I.L."/>
            <person name="Blumberg B."/>
            <person name="Dichmann D.S."/>
            <person name="Dubchak I."/>
            <person name="Amaya E."/>
            <person name="Detter J.C."/>
            <person name="Fletcher R."/>
            <person name="Gerhard D.S."/>
            <person name="Goodstein D."/>
            <person name="Graves T."/>
            <person name="Grigoriev I.V."/>
            <person name="Grimwood J."/>
            <person name="Kawashima T."/>
            <person name="Lindquist E."/>
            <person name="Lucas S.M."/>
            <person name="Mead P.E."/>
            <person name="Mitros T."/>
            <person name="Ogino H."/>
            <person name="Ohta Y."/>
            <person name="Poliakov A.V."/>
            <person name="Pollet N."/>
            <person name="Robert J."/>
            <person name="Salamov A."/>
            <person name="Sater A.K."/>
            <person name="Schmutz J."/>
            <person name="Terry A."/>
            <person name="Vize P.D."/>
            <person name="Warren W.C."/>
            <person name="Wells D."/>
            <person name="Wills A."/>
            <person name="Wilson R.K."/>
            <person name="Zimmerman L.B."/>
            <person name="Zorn A.M."/>
            <person name="Grainger R."/>
            <person name="Grammer T."/>
            <person name="Khokha M.K."/>
            <person name="Richardson P.M."/>
            <person name="Rokhsar D.S."/>
        </authorList>
    </citation>
    <scope>NUCLEOTIDE SEQUENCE [LARGE SCALE GENOMIC DNA]</scope>
    <source>
        <strain evidence="11">Nigerian</strain>
    </source>
</reference>
<feature type="compositionally biased region" description="Polar residues" evidence="10">
    <location>
        <begin position="615"/>
        <end position="628"/>
    </location>
</feature>
<evidence type="ECO:0000313" key="14">
    <source>
        <dbReference type="RefSeq" id="XP_031751491.1"/>
    </source>
</evidence>
<dbReference type="OrthoDB" id="78308at2759"/>
<evidence type="ECO:0000313" key="11">
    <source>
        <dbReference type="Ensembl" id="ENSXETP00000082097"/>
    </source>
</evidence>
<dbReference type="Bgee" id="ENSXETG00000003622">
    <property type="expression patterns" value="Expressed in early embryo and 13 other cell types or tissues"/>
</dbReference>
<dbReference type="SUPFAM" id="SSF52047">
    <property type="entry name" value="RNI-like"/>
    <property type="match status" value="1"/>
</dbReference>
<dbReference type="InterPro" id="IPR032675">
    <property type="entry name" value="LRR_dom_sf"/>
</dbReference>
<keyword evidence="4" id="KW-0970">Cilium biogenesis/degradation</keyword>
<dbReference type="Xenbase" id="XB-GENE-5884411">
    <property type="gene designation" value="cep78"/>
</dbReference>
<reference evidence="13 14" key="3">
    <citation type="submission" date="2025-04" db="UniProtKB">
        <authorList>
            <consortium name="RefSeq"/>
        </authorList>
    </citation>
    <scope>IDENTIFICATION</scope>
    <source>
        <strain evidence="13 14">Nigerian</strain>
        <tissue evidence="13 14">Liver and blood</tissue>
    </source>
</reference>
<feature type="region of interest" description="Disordered" evidence="10">
    <location>
        <begin position="672"/>
        <end position="763"/>
    </location>
</feature>
<dbReference type="FunFam" id="3.80.10.10:FF:000070">
    <property type="entry name" value="Centrosomal protein of 78 kDa"/>
    <property type="match status" value="1"/>
</dbReference>
<dbReference type="AGR" id="Xenbase:XB-GENE-5884411"/>
<evidence type="ECO:0000313" key="15">
    <source>
        <dbReference type="Xenbase" id="XB-GENE-5884411"/>
    </source>
</evidence>
<accession>A0A6I8RAU3</accession>
<comment type="similarity">
    <text evidence="8">Belongs to the CEP78 family.</text>
</comment>
<evidence type="ECO:0000256" key="2">
    <source>
        <dbReference type="ARBA" id="ARBA00004120"/>
    </source>
</evidence>
<feature type="compositionally biased region" description="Low complexity" evidence="10">
    <location>
        <begin position="690"/>
        <end position="702"/>
    </location>
</feature>
<feature type="compositionally biased region" description="Polar residues" evidence="10">
    <location>
        <begin position="739"/>
        <end position="763"/>
    </location>
</feature>
<keyword evidence="6" id="KW-0206">Cytoskeleton</keyword>
<comment type="subcellular location">
    <subcellularLocation>
        <location evidence="2">Cytoplasm</location>
        <location evidence="2">Cytoskeleton</location>
        <location evidence="2">Cilium basal body</location>
    </subcellularLocation>
    <subcellularLocation>
        <location evidence="1">Cytoplasm</location>
        <location evidence="1">Cytoskeleton</location>
        <location evidence="1">Microtubule organizing center</location>
        <location evidence="1">Centrosome</location>
        <location evidence="1">Centriole</location>
    </subcellularLocation>
</comment>
<evidence type="ECO:0000313" key="13">
    <source>
        <dbReference type="RefSeq" id="XP_031751460.1"/>
    </source>
</evidence>
<feature type="compositionally biased region" description="Basic and acidic residues" evidence="10">
    <location>
        <begin position="604"/>
        <end position="614"/>
    </location>
</feature>
<sequence>MIDSVRIRHQGSMDFLSHYEYLCALQDSVPIPAVKANIRHGSLSFNADRIKLSDWLPILNSLKINKSLLNVSIKSCHQPGLGEFGAEKYGIYFKRRIPPIRSKDMTFQVCKAITSCLSVSGSLKELELHGLPLRERDLRILAKGLAASSSVESLSLAYCSCGDEGLEIICQSVKNSPTIKTVNFTGCNLTWRGAEHIASIIKHQATRRHSEAWAESLRYRRPDLDCMAGLRRVTLNSNTLVGDRGAIALAEVIGEDLWLKALDLRQCGISNEGAQAFLNAFQTNTTLIILDIRRNPLIDRSLLKTIIERVLMNAHDTNSEYKWYTSPSSKDNGKVRQKWRSINNWNGRKGKNIVRVGFSTKKPMVIGRKYSSKELYCPDPRPPGAEGFLPWRTAERAKRHRDVSGEWASPGKADTAVKVIMDSETSSESEKSDNILSILDQEYAVPGSGEKTSVKNYKCLQVELQICQKNLNDERKARLRADERIMELEFENTRLRQINHTLSESLHSRTATSVILEDEGVLDSIEKSFSKFHAFLDLLKDAGTIIIPDRFCSLGQLANLAGIDQSDFALPGDPQMSSTIDKIAQQAPMPHQDQQETFFIHQAQSRDKKGEHTGPSESNALTADTLPSSREADKYCTTSQKSKEGFDPDLKAREANVNSGRLPALENAQTYLYDKKGSRNECSDSDSSRSQRSSLGQKSKASASEKERKPSSKRSHSSGTNKASQESIAARDEKAAARSNASISESEIQEKMNSSESMHSGSH</sequence>
<dbReference type="OMA" id="MTLKLCK"/>
<keyword evidence="5" id="KW-0969">Cilium</keyword>
<dbReference type="AlphaFoldDB" id="A0A6I8RAU3"/>
<keyword evidence="3" id="KW-0963">Cytoplasm</keyword>
<evidence type="ECO:0000256" key="7">
    <source>
        <dbReference type="ARBA" id="ARBA00023273"/>
    </source>
</evidence>
<dbReference type="SMART" id="SM00368">
    <property type="entry name" value="LRR_RI"/>
    <property type="match status" value="5"/>
</dbReference>
<dbReference type="GeneID" id="100037836"/>
<dbReference type="RefSeq" id="XP_031751460.1">
    <property type="nucleotide sequence ID" value="XM_031895600.1"/>
</dbReference>
<dbReference type="PANTHER" id="PTHR24110">
    <property type="entry name" value="CENTROSOMAL PROTEIN OF 78 KDA"/>
    <property type="match status" value="1"/>
</dbReference>
<evidence type="ECO:0000256" key="5">
    <source>
        <dbReference type="ARBA" id="ARBA00023069"/>
    </source>
</evidence>
<evidence type="ECO:0000256" key="9">
    <source>
        <dbReference type="ARBA" id="ARBA00069623"/>
    </source>
</evidence>
<dbReference type="GO" id="GO:0044782">
    <property type="term" value="P:cilium organization"/>
    <property type="evidence" value="ECO:0007669"/>
    <property type="project" value="UniProtKB-ARBA"/>
</dbReference>
<evidence type="ECO:0000313" key="12">
    <source>
        <dbReference type="Proteomes" id="UP000008143"/>
    </source>
</evidence>
<feature type="region of interest" description="Disordered" evidence="10">
    <location>
        <begin position="603"/>
        <end position="649"/>
    </location>
</feature>
<gene>
    <name evidence="11 13 14 15" type="primary">cep78</name>
</gene>
<dbReference type="FunFam" id="3.80.10.10:FF:000057">
    <property type="entry name" value="Centrosomal protein of 78 kDa"/>
    <property type="match status" value="1"/>
</dbReference>
<dbReference type="Proteomes" id="UP000008143">
    <property type="component" value="Chromosome 1"/>
</dbReference>
<evidence type="ECO:0000256" key="3">
    <source>
        <dbReference type="ARBA" id="ARBA00022490"/>
    </source>
</evidence>
<evidence type="ECO:0000256" key="1">
    <source>
        <dbReference type="ARBA" id="ARBA00004114"/>
    </source>
</evidence>
<name>A0A6I8RAU3_XENTR</name>
<dbReference type="InterPro" id="IPR026212">
    <property type="entry name" value="Cep78"/>
</dbReference>
<keyword evidence="12" id="KW-1185">Reference proteome</keyword>
<dbReference type="PANTHER" id="PTHR24110:SF3">
    <property type="entry name" value="CENTROSOMAL PROTEIN OF 78 KDA"/>
    <property type="match status" value="1"/>
</dbReference>
<dbReference type="Pfam" id="PF13516">
    <property type="entry name" value="LRR_6"/>
    <property type="match status" value="1"/>
</dbReference>
<dbReference type="Ensembl" id="ENSXETT00000103902">
    <property type="protein sequence ID" value="ENSXETP00000082097"/>
    <property type="gene ID" value="ENSXETG00000003622"/>
</dbReference>
<dbReference type="InterPro" id="IPR001611">
    <property type="entry name" value="Leu-rich_rpt"/>
</dbReference>
<feature type="compositionally biased region" description="Basic and acidic residues" evidence="10">
    <location>
        <begin position="673"/>
        <end position="689"/>
    </location>
</feature>
<evidence type="ECO:0000256" key="4">
    <source>
        <dbReference type="ARBA" id="ARBA00022794"/>
    </source>
</evidence>
<dbReference type="GO" id="GO:0005814">
    <property type="term" value="C:centriole"/>
    <property type="evidence" value="ECO:0007669"/>
    <property type="project" value="UniProtKB-SubCell"/>
</dbReference>
<organism evidence="11">
    <name type="scientific">Xenopus tropicalis</name>
    <name type="common">Western clawed frog</name>
    <name type="synonym">Silurana tropicalis</name>
    <dbReference type="NCBI Taxonomy" id="8364"/>
    <lineage>
        <taxon>Eukaryota</taxon>
        <taxon>Metazoa</taxon>
        <taxon>Chordata</taxon>
        <taxon>Craniata</taxon>
        <taxon>Vertebrata</taxon>
        <taxon>Euteleostomi</taxon>
        <taxon>Amphibia</taxon>
        <taxon>Batrachia</taxon>
        <taxon>Anura</taxon>
        <taxon>Pipoidea</taxon>
        <taxon>Pipidae</taxon>
        <taxon>Xenopodinae</taxon>
        <taxon>Xenopus</taxon>
        <taxon>Silurana</taxon>
    </lineage>
</organism>
<reference evidence="11" key="2">
    <citation type="submission" date="2020-05" db="UniProtKB">
        <authorList>
            <consortium name="Ensembl"/>
        </authorList>
    </citation>
    <scope>IDENTIFICATION</scope>
</reference>